<dbReference type="PANTHER" id="PTHR34139">
    <property type="entry name" value="UPF0331 PROTEIN MJ0127"/>
    <property type="match status" value="1"/>
</dbReference>
<evidence type="ECO:0000256" key="5">
    <source>
        <dbReference type="ARBA" id="ARBA00022801"/>
    </source>
</evidence>
<dbReference type="InterPro" id="IPR008201">
    <property type="entry name" value="HepT-like"/>
</dbReference>
<dbReference type="AlphaFoldDB" id="A0A6V8PPP4"/>
<proteinExistence type="predicted"/>
<comment type="caution">
    <text evidence="6">The sequence shown here is derived from an EMBL/GenBank/DDBJ whole genome shotgun (WGS) entry which is preliminary data.</text>
</comment>
<gene>
    <name evidence="6" type="ORF">HKBW3S43_00070</name>
</gene>
<dbReference type="GO" id="GO:0000166">
    <property type="term" value="F:nucleotide binding"/>
    <property type="evidence" value="ECO:0007669"/>
    <property type="project" value="UniProtKB-KW"/>
</dbReference>
<evidence type="ECO:0000313" key="6">
    <source>
        <dbReference type="EMBL" id="GFP34278.1"/>
    </source>
</evidence>
<evidence type="ECO:0000256" key="4">
    <source>
        <dbReference type="ARBA" id="ARBA00022741"/>
    </source>
</evidence>
<evidence type="ECO:0000313" key="7">
    <source>
        <dbReference type="Proteomes" id="UP000576480"/>
    </source>
</evidence>
<keyword evidence="1" id="KW-0597">Phosphoprotein</keyword>
<keyword evidence="3" id="KW-0540">Nuclease</keyword>
<reference evidence="6 7" key="1">
    <citation type="journal article" date="2020" name="Front. Microbiol.">
        <title>Single-cell genomics of novel Actinobacteria with the Wood-Ljungdahl pathway discovered in a serpentinizing system.</title>
        <authorList>
            <person name="Merino N."/>
            <person name="Kawai M."/>
            <person name="Boyd E.S."/>
            <person name="Colman D.R."/>
            <person name="McGlynn S.E."/>
            <person name="Nealson K.H."/>
            <person name="Kurokawa K."/>
            <person name="Hongoh Y."/>
        </authorList>
    </citation>
    <scope>NUCLEOTIDE SEQUENCE [LARGE SCALE GENOMIC DNA]</scope>
    <source>
        <strain evidence="6 7">S43</strain>
    </source>
</reference>
<sequence length="115" mass="13241">MSKRRDGDYLGDIQEAIQRIIAYTADLSFEKFMKDSKTQDAVIRNLEVIGEATKNLSSRLRKSYPKIPWKDLAGARDKMIHHYFGINYEIVWAIAQEELPALLPQIEDILTKETG</sequence>
<dbReference type="Proteomes" id="UP000576480">
    <property type="component" value="Unassembled WGS sequence"/>
</dbReference>
<dbReference type="GO" id="GO:0016787">
    <property type="term" value="F:hydrolase activity"/>
    <property type="evidence" value="ECO:0007669"/>
    <property type="project" value="UniProtKB-KW"/>
</dbReference>
<organism evidence="6 7">
    <name type="scientific">Candidatus Hakubella thermalkaliphila</name>
    <dbReference type="NCBI Taxonomy" id="2754717"/>
    <lineage>
        <taxon>Bacteria</taxon>
        <taxon>Bacillati</taxon>
        <taxon>Actinomycetota</taxon>
        <taxon>Actinomycetota incertae sedis</taxon>
        <taxon>Candidatus Hakubellales</taxon>
        <taxon>Candidatus Hakubellaceae</taxon>
        <taxon>Candidatus Hakubella</taxon>
    </lineage>
</organism>
<dbReference type="Pfam" id="PF01934">
    <property type="entry name" value="HepT-like"/>
    <property type="match status" value="1"/>
</dbReference>
<dbReference type="PANTHER" id="PTHR34139:SF1">
    <property type="entry name" value="RNASE MJ1380-RELATED"/>
    <property type="match status" value="1"/>
</dbReference>
<evidence type="ECO:0008006" key="8">
    <source>
        <dbReference type="Google" id="ProtNLM"/>
    </source>
</evidence>
<dbReference type="RefSeq" id="WP_176229085.1">
    <property type="nucleotide sequence ID" value="NZ_BLSB01000002.1"/>
</dbReference>
<evidence type="ECO:0000256" key="3">
    <source>
        <dbReference type="ARBA" id="ARBA00022722"/>
    </source>
</evidence>
<name>A0A6V8PPP4_9ACTN</name>
<protein>
    <recommendedName>
        <fullName evidence="8">DUF86 domain-containing protein</fullName>
    </recommendedName>
</protein>
<accession>A0A6V8PPP4</accession>
<dbReference type="EMBL" id="BLSB01000002">
    <property type="protein sequence ID" value="GFP34278.1"/>
    <property type="molecule type" value="Genomic_DNA"/>
</dbReference>
<dbReference type="GO" id="GO:0004540">
    <property type="term" value="F:RNA nuclease activity"/>
    <property type="evidence" value="ECO:0007669"/>
    <property type="project" value="InterPro"/>
</dbReference>
<keyword evidence="2" id="KW-1277">Toxin-antitoxin system</keyword>
<evidence type="ECO:0000256" key="1">
    <source>
        <dbReference type="ARBA" id="ARBA00022553"/>
    </source>
</evidence>
<dbReference type="GO" id="GO:0110001">
    <property type="term" value="C:toxin-antitoxin complex"/>
    <property type="evidence" value="ECO:0007669"/>
    <property type="project" value="InterPro"/>
</dbReference>
<keyword evidence="4" id="KW-0547">Nucleotide-binding</keyword>
<evidence type="ECO:0000256" key="2">
    <source>
        <dbReference type="ARBA" id="ARBA00022649"/>
    </source>
</evidence>
<keyword evidence="5" id="KW-0378">Hydrolase</keyword>
<dbReference type="InterPro" id="IPR051813">
    <property type="entry name" value="HepT_RNase_toxin"/>
</dbReference>